<keyword evidence="8" id="KW-0560">Oxidoreductase</keyword>
<feature type="region of interest" description="Disordered" evidence="12">
    <location>
        <begin position="1"/>
        <end position="25"/>
    </location>
</feature>
<protein>
    <recommendedName>
        <fullName evidence="5">laccase</fullName>
        <ecNumber evidence="5">1.10.3.2</ecNumber>
    </recommendedName>
</protein>
<reference evidence="17 18" key="1">
    <citation type="submission" date="2021-08" db="EMBL/GenBank/DDBJ databases">
        <title>Draft Genome Sequence of Phanerochaete sordida strain YK-624.</title>
        <authorList>
            <person name="Mori T."/>
            <person name="Dohra H."/>
            <person name="Suzuki T."/>
            <person name="Kawagishi H."/>
            <person name="Hirai H."/>
        </authorList>
    </citation>
    <scope>NUCLEOTIDE SEQUENCE [LARGE SCALE GENOMIC DNA]</scope>
    <source>
        <strain evidence="17 18">YK-624</strain>
    </source>
</reference>
<gene>
    <name evidence="17" type="ORF">PsYK624_122920</name>
</gene>
<evidence type="ECO:0000256" key="13">
    <source>
        <dbReference type="SAM" id="Phobius"/>
    </source>
</evidence>
<name>A0A9P3LIW8_9APHY</name>
<dbReference type="InterPro" id="IPR011706">
    <property type="entry name" value="Cu-oxidase_C"/>
</dbReference>
<feature type="transmembrane region" description="Helical" evidence="13">
    <location>
        <begin position="33"/>
        <end position="59"/>
    </location>
</feature>
<dbReference type="InterPro" id="IPR002355">
    <property type="entry name" value="Cu_oxidase_Cu_BS"/>
</dbReference>
<evidence type="ECO:0000256" key="8">
    <source>
        <dbReference type="ARBA" id="ARBA00023002"/>
    </source>
</evidence>
<dbReference type="PANTHER" id="PTHR11709">
    <property type="entry name" value="MULTI-COPPER OXIDASE"/>
    <property type="match status" value="1"/>
</dbReference>
<feature type="domain" description="Plastocyanin-like" evidence="15">
    <location>
        <begin position="490"/>
        <end position="590"/>
    </location>
</feature>
<keyword evidence="13" id="KW-0472">Membrane</keyword>
<dbReference type="InterPro" id="IPR033138">
    <property type="entry name" value="Cu_oxidase_CS"/>
</dbReference>
<dbReference type="GO" id="GO:0005507">
    <property type="term" value="F:copper ion binding"/>
    <property type="evidence" value="ECO:0007669"/>
    <property type="project" value="InterPro"/>
</dbReference>
<feature type="domain" description="Plastocyanin-like" evidence="16">
    <location>
        <begin position="110"/>
        <end position="220"/>
    </location>
</feature>
<evidence type="ECO:0000256" key="6">
    <source>
        <dbReference type="ARBA" id="ARBA00022525"/>
    </source>
</evidence>
<keyword evidence="10" id="KW-1015">Disulfide bond</keyword>
<dbReference type="CDD" id="cd13857">
    <property type="entry name" value="CuRO_1_Diphenol_Ox"/>
    <property type="match status" value="1"/>
</dbReference>
<dbReference type="GO" id="GO:0005576">
    <property type="term" value="C:extracellular region"/>
    <property type="evidence" value="ECO:0007669"/>
    <property type="project" value="UniProtKB-SubCell"/>
</dbReference>
<evidence type="ECO:0000256" key="12">
    <source>
        <dbReference type="SAM" id="MobiDB-lite"/>
    </source>
</evidence>
<dbReference type="EMBL" id="BPQB01000056">
    <property type="protein sequence ID" value="GJE96099.1"/>
    <property type="molecule type" value="Genomic_DNA"/>
</dbReference>
<dbReference type="SUPFAM" id="SSF49503">
    <property type="entry name" value="Cupredoxins"/>
    <property type="match status" value="3"/>
</dbReference>
<keyword evidence="6" id="KW-0964">Secreted</keyword>
<dbReference type="Pfam" id="PF07731">
    <property type="entry name" value="Cu-oxidase_2"/>
    <property type="match status" value="1"/>
</dbReference>
<comment type="catalytic activity">
    <reaction evidence="1">
        <text>4 hydroquinone + O2 = 4 benzosemiquinone + 2 H2O</text>
        <dbReference type="Rhea" id="RHEA:11276"/>
        <dbReference type="ChEBI" id="CHEBI:15377"/>
        <dbReference type="ChEBI" id="CHEBI:15379"/>
        <dbReference type="ChEBI" id="CHEBI:17594"/>
        <dbReference type="ChEBI" id="CHEBI:17977"/>
        <dbReference type="EC" id="1.10.3.2"/>
    </reaction>
</comment>
<dbReference type="OrthoDB" id="2121828at2759"/>
<keyword evidence="18" id="KW-1185">Reference proteome</keyword>
<keyword evidence="13" id="KW-0812">Transmembrane</keyword>
<evidence type="ECO:0000256" key="11">
    <source>
        <dbReference type="ARBA" id="ARBA00023180"/>
    </source>
</evidence>
<dbReference type="AlphaFoldDB" id="A0A9P3LIW8"/>
<dbReference type="CDD" id="cd13910">
    <property type="entry name" value="CuRO_3_MCO_like_4"/>
    <property type="match status" value="1"/>
</dbReference>
<dbReference type="Gene3D" id="2.60.40.420">
    <property type="entry name" value="Cupredoxins - blue copper proteins"/>
    <property type="match status" value="3"/>
</dbReference>
<dbReference type="PROSITE" id="PS00079">
    <property type="entry name" value="MULTICOPPER_OXIDASE1"/>
    <property type="match status" value="1"/>
</dbReference>
<dbReference type="InterPro" id="IPR011707">
    <property type="entry name" value="Cu-oxidase-like_N"/>
</dbReference>
<keyword evidence="11" id="KW-0325">Glycoprotein</keyword>
<proteinExistence type="inferred from homology"/>
<sequence length="615" mass="65508">MSRDSHGDLTALSEKAAAQQSARRATGTRSRTVLWGAVVALILIVALALGLGLGLGLGLKHHHSNDTGSANATASNLPSLQPTPQDNFVLDGLAGQPPQTRSYDFVVSQVEGAPDGVSKTMLVVNGMYPGPTIEVNQGDRIVVNVTNMLENRTAIHWHGLFQNQTNFYDGTAGITECGIPPGQSLVYNFTLGEFSGTTWWHAHSTQYTDGITGALIVHPASPPPVAFPSWDGELVVQLADLYHTFSSVLLASYLSPWGIDGTAGDEPVPDAGTLNGLGQWGGNGTYFNFTLEANKTYRLRLVHTGSFASVRFSVDYHTLTVIEADGTLVQPYAVAGVTLAVAQRYSVLVTTSNSTGGPFWMRAAVQSDMFTYDEPGQNLDIRGVIRYGPAADASALPVETDDPGVPSNAALQDMDTAQLVPAVVVSAPNATRQYPLTIALELADSQLFLGFMNGTSWSPLQGTTTLLQTRAAAQNGSVYGAEGGSLQPGGQFMVTEDSVQVVDLLISNLDDGDHPFHLHGHRPWIMGTGTGRYIGQALNATNPLRRDTFLIPAYNWMVIRFITDNPGLWAFHCHLAWHMAAGLLMQINSLPSKAAQLDIPQAIISQCAATVGGSG</sequence>
<dbReference type="PROSITE" id="PS00080">
    <property type="entry name" value="MULTICOPPER_OXIDASE2"/>
    <property type="match status" value="1"/>
</dbReference>
<evidence type="ECO:0000256" key="7">
    <source>
        <dbReference type="ARBA" id="ARBA00022723"/>
    </source>
</evidence>
<keyword evidence="7" id="KW-0479">Metal-binding</keyword>
<evidence type="ECO:0000256" key="5">
    <source>
        <dbReference type="ARBA" id="ARBA00012297"/>
    </source>
</evidence>
<evidence type="ECO:0000256" key="1">
    <source>
        <dbReference type="ARBA" id="ARBA00000349"/>
    </source>
</evidence>
<comment type="cofactor">
    <cofactor evidence="2">
        <name>Cu cation</name>
        <dbReference type="ChEBI" id="CHEBI:23378"/>
    </cofactor>
</comment>
<dbReference type="InterPro" id="IPR008972">
    <property type="entry name" value="Cupredoxin"/>
</dbReference>
<comment type="similarity">
    <text evidence="4">Belongs to the multicopper oxidase family.</text>
</comment>
<evidence type="ECO:0000259" key="15">
    <source>
        <dbReference type="Pfam" id="PF07731"/>
    </source>
</evidence>
<comment type="caution">
    <text evidence="17">The sequence shown here is derived from an EMBL/GenBank/DDBJ whole genome shotgun (WGS) entry which is preliminary data.</text>
</comment>
<evidence type="ECO:0000313" key="18">
    <source>
        <dbReference type="Proteomes" id="UP000703269"/>
    </source>
</evidence>
<evidence type="ECO:0000256" key="9">
    <source>
        <dbReference type="ARBA" id="ARBA00023008"/>
    </source>
</evidence>
<dbReference type="Proteomes" id="UP000703269">
    <property type="component" value="Unassembled WGS sequence"/>
</dbReference>
<dbReference type="GO" id="GO:0052716">
    <property type="term" value="F:hydroquinone:oxygen oxidoreductase activity"/>
    <property type="evidence" value="ECO:0007669"/>
    <property type="project" value="UniProtKB-EC"/>
</dbReference>
<evidence type="ECO:0000313" key="17">
    <source>
        <dbReference type="EMBL" id="GJE96099.1"/>
    </source>
</evidence>
<organism evidence="17 18">
    <name type="scientific">Phanerochaete sordida</name>
    <dbReference type="NCBI Taxonomy" id="48140"/>
    <lineage>
        <taxon>Eukaryota</taxon>
        <taxon>Fungi</taxon>
        <taxon>Dikarya</taxon>
        <taxon>Basidiomycota</taxon>
        <taxon>Agaricomycotina</taxon>
        <taxon>Agaricomycetes</taxon>
        <taxon>Polyporales</taxon>
        <taxon>Phanerochaetaceae</taxon>
        <taxon>Phanerochaete</taxon>
    </lineage>
</organism>
<comment type="subcellular location">
    <subcellularLocation>
        <location evidence="3">Secreted</location>
    </subcellularLocation>
</comment>
<evidence type="ECO:0000256" key="10">
    <source>
        <dbReference type="ARBA" id="ARBA00023157"/>
    </source>
</evidence>
<dbReference type="PANTHER" id="PTHR11709:SF511">
    <property type="entry name" value="LACCASE"/>
    <property type="match status" value="1"/>
</dbReference>
<dbReference type="Pfam" id="PF00394">
    <property type="entry name" value="Cu-oxidase"/>
    <property type="match status" value="1"/>
</dbReference>
<dbReference type="InterPro" id="IPR001117">
    <property type="entry name" value="Cu-oxidase_2nd"/>
</dbReference>
<keyword evidence="13" id="KW-1133">Transmembrane helix</keyword>
<evidence type="ECO:0000259" key="14">
    <source>
        <dbReference type="Pfam" id="PF00394"/>
    </source>
</evidence>
<dbReference type="CDD" id="cd13886">
    <property type="entry name" value="CuRO_2_MCO_like_1"/>
    <property type="match status" value="1"/>
</dbReference>
<evidence type="ECO:0000256" key="2">
    <source>
        <dbReference type="ARBA" id="ARBA00001935"/>
    </source>
</evidence>
<dbReference type="Pfam" id="PF07732">
    <property type="entry name" value="Cu-oxidase_3"/>
    <property type="match status" value="1"/>
</dbReference>
<dbReference type="InterPro" id="IPR045087">
    <property type="entry name" value="Cu-oxidase_fam"/>
</dbReference>
<keyword evidence="9" id="KW-0186">Copper</keyword>
<dbReference type="EC" id="1.10.3.2" evidence="5"/>
<evidence type="ECO:0000256" key="3">
    <source>
        <dbReference type="ARBA" id="ARBA00004613"/>
    </source>
</evidence>
<evidence type="ECO:0000259" key="16">
    <source>
        <dbReference type="Pfam" id="PF07732"/>
    </source>
</evidence>
<evidence type="ECO:0000256" key="4">
    <source>
        <dbReference type="ARBA" id="ARBA00010609"/>
    </source>
</evidence>
<feature type="domain" description="Plastocyanin-like" evidence="14">
    <location>
        <begin position="234"/>
        <end position="389"/>
    </location>
</feature>
<accession>A0A9P3LIW8</accession>